<dbReference type="Gene3D" id="3.30.40.10">
    <property type="entry name" value="Zinc/RING finger domain, C3HC4 (zinc finger)"/>
    <property type="match status" value="1"/>
</dbReference>
<dbReference type="PANTHER" id="PTHR22791">
    <property type="entry name" value="RING-TYPE DOMAIN-CONTAINING PROTEIN"/>
    <property type="match status" value="1"/>
</dbReference>
<dbReference type="PANTHER" id="PTHR22791:SF17">
    <property type="entry name" value="RING-TYPE DOMAIN-CONTAINING PROTEIN"/>
    <property type="match status" value="1"/>
</dbReference>
<feature type="transmembrane region" description="Helical" evidence="5">
    <location>
        <begin position="190"/>
        <end position="217"/>
    </location>
</feature>
<evidence type="ECO:0000313" key="7">
    <source>
        <dbReference type="EMBL" id="KAL2096303.1"/>
    </source>
</evidence>
<dbReference type="SUPFAM" id="SSF57850">
    <property type="entry name" value="RING/U-box"/>
    <property type="match status" value="1"/>
</dbReference>
<dbReference type="InterPro" id="IPR051435">
    <property type="entry name" value="RING_finger_E3_ubiq-ligases"/>
</dbReference>
<proteinExistence type="predicted"/>
<evidence type="ECO:0000259" key="6">
    <source>
        <dbReference type="PROSITE" id="PS50089"/>
    </source>
</evidence>
<dbReference type="PROSITE" id="PS00518">
    <property type="entry name" value="ZF_RING_1"/>
    <property type="match status" value="1"/>
</dbReference>
<dbReference type="InterPro" id="IPR001841">
    <property type="entry name" value="Znf_RING"/>
</dbReference>
<reference evidence="7 8" key="1">
    <citation type="submission" date="2024-09" db="EMBL/GenBank/DDBJ databases">
        <title>A chromosome-level genome assembly of Gray's grenadier anchovy, Coilia grayii.</title>
        <authorList>
            <person name="Fu Z."/>
        </authorList>
    </citation>
    <scope>NUCLEOTIDE SEQUENCE [LARGE SCALE GENOMIC DNA]</scope>
    <source>
        <strain evidence="7">G4</strain>
        <tissue evidence="7">Muscle</tissue>
    </source>
</reference>
<sequence length="274" mass="29800">MAEAEAGAAGTPVRSAFPGSAAVFPVQYEEYECKICYNYFDLDRRSPKILECLHTFCQECLHALHLREERPWRISCPVCRHRTPVPDYRIRNLPNNTKVTEDFPFYIDSDPLPQDALPASPPPLHPALIALRREDASGATSAPVTTASASQATVTPSSTISAATTLSRDSVSSVSRCYGGEDCCNDCKRLALTTGCVCVIFSFLSMLVLLFMGLILVHSHGGPPSPAGPICLSVASILAMVSVVVTWLICWLKYRPEHETGLTSATSHSSRRNA</sequence>
<dbReference type="EMBL" id="JBHFQA010000007">
    <property type="protein sequence ID" value="KAL2096303.1"/>
    <property type="molecule type" value="Genomic_DNA"/>
</dbReference>
<keyword evidence="5" id="KW-1133">Transmembrane helix</keyword>
<comment type="caution">
    <text evidence="7">The sequence shown here is derived from an EMBL/GenBank/DDBJ whole genome shotgun (WGS) entry which is preliminary data.</text>
</comment>
<feature type="transmembrane region" description="Helical" evidence="5">
    <location>
        <begin position="229"/>
        <end position="254"/>
    </location>
</feature>
<gene>
    <name evidence="7" type="ORF">ACEWY4_008451</name>
</gene>
<dbReference type="InterPro" id="IPR027370">
    <property type="entry name" value="Znf-RING_euk"/>
</dbReference>
<dbReference type="Pfam" id="PF13445">
    <property type="entry name" value="zf-RING_UBOX"/>
    <property type="match status" value="1"/>
</dbReference>
<evidence type="ECO:0000256" key="3">
    <source>
        <dbReference type="ARBA" id="ARBA00022833"/>
    </source>
</evidence>
<feature type="domain" description="RING-type" evidence="6">
    <location>
        <begin position="33"/>
        <end position="80"/>
    </location>
</feature>
<evidence type="ECO:0000256" key="1">
    <source>
        <dbReference type="ARBA" id="ARBA00022723"/>
    </source>
</evidence>
<accession>A0ABD1KBM1</accession>
<dbReference type="GO" id="GO:0008270">
    <property type="term" value="F:zinc ion binding"/>
    <property type="evidence" value="ECO:0007669"/>
    <property type="project" value="UniProtKB-KW"/>
</dbReference>
<protein>
    <recommendedName>
        <fullName evidence="6">RING-type domain-containing protein</fullName>
    </recommendedName>
</protein>
<dbReference type="SMART" id="SM00184">
    <property type="entry name" value="RING"/>
    <property type="match status" value="1"/>
</dbReference>
<keyword evidence="8" id="KW-1185">Reference proteome</keyword>
<keyword evidence="3" id="KW-0862">Zinc</keyword>
<dbReference type="Proteomes" id="UP001591681">
    <property type="component" value="Unassembled WGS sequence"/>
</dbReference>
<organism evidence="7 8">
    <name type="scientific">Coilia grayii</name>
    <name type="common">Gray's grenadier anchovy</name>
    <dbReference type="NCBI Taxonomy" id="363190"/>
    <lineage>
        <taxon>Eukaryota</taxon>
        <taxon>Metazoa</taxon>
        <taxon>Chordata</taxon>
        <taxon>Craniata</taxon>
        <taxon>Vertebrata</taxon>
        <taxon>Euteleostomi</taxon>
        <taxon>Actinopterygii</taxon>
        <taxon>Neopterygii</taxon>
        <taxon>Teleostei</taxon>
        <taxon>Clupei</taxon>
        <taxon>Clupeiformes</taxon>
        <taxon>Clupeoidei</taxon>
        <taxon>Engraulidae</taxon>
        <taxon>Coilinae</taxon>
        <taxon>Coilia</taxon>
    </lineage>
</organism>
<dbReference type="PROSITE" id="PS50089">
    <property type="entry name" value="ZF_RING_2"/>
    <property type="match status" value="1"/>
</dbReference>
<keyword evidence="2 4" id="KW-0863">Zinc-finger</keyword>
<evidence type="ECO:0000256" key="4">
    <source>
        <dbReference type="PROSITE-ProRule" id="PRU00175"/>
    </source>
</evidence>
<dbReference type="InterPro" id="IPR017907">
    <property type="entry name" value="Znf_RING_CS"/>
</dbReference>
<keyword evidence="5" id="KW-0812">Transmembrane</keyword>
<keyword evidence="1" id="KW-0479">Metal-binding</keyword>
<keyword evidence="5" id="KW-0472">Membrane</keyword>
<dbReference type="AlphaFoldDB" id="A0ABD1KBM1"/>
<evidence type="ECO:0000256" key="5">
    <source>
        <dbReference type="SAM" id="Phobius"/>
    </source>
</evidence>
<dbReference type="InterPro" id="IPR013083">
    <property type="entry name" value="Znf_RING/FYVE/PHD"/>
</dbReference>
<evidence type="ECO:0000256" key="2">
    <source>
        <dbReference type="ARBA" id="ARBA00022771"/>
    </source>
</evidence>
<name>A0ABD1KBM1_9TELE</name>
<evidence type="ECO:0000313" key="8">
    <source>
        <dbReference type="Proteomes" id="UP001591681"/>
    </source>
</evidence>